<sequence>MTMIDDHRTVPAGPPLPVPAVAFAVLTGVAAVLGAAGPRPDTPPAEVLALARAHAGAMGAGSAALLGSAIPLVVLAATAVRRVERAAPSAPGPLMALAGSVLAAASLSVAALAGWAGAVVAPYGDAVLAKLLAAVWFGAGGPGFVVPLGLVLLGLAIPVVAGGGAPRVIGWLGVVVGVCALATVLAPAAPVLYPLLPVGRFGGVVVLLALAFTLRDPLPGASR</sequence>
<feature type="transmembrane region" description="Helical" evidence="1">
    <location>
        <begin position="195"/>
        <end position="214"/>
    </location>
</feature>
<feature type="transmembrane region" description="Helical" evidence="1">
    <location>
        <begin position="168"/>
        <end position="189"/>
    </location>
</feature>
<accession>A0ABV1JQ00</accession>
<dbReference type="EMBL" id="JBEDNP010000002">
    <property type="protein sequence ID" value="MEQ3538012.1"/>
    <property type="molecule type" value="Genomic_DNA"/>
</dbReference>
<evidence type="ECO:0000313" key="3">
    <source>
        <dbReference type="Proteomes" id="UP001464923"/>
    </source>
</evidence>
<keyword evidence="1" id="KW-0812">Transmembrane</keyword>
<comment type="caution">
    <text evidence="2">The sequence shown here is derived from an EMBL/GenBank/DDBJ whole genome shotgun (WGS) entry which is preliminary data.</text>
</comment>
<feature type="transmembrane region" description="Helical" evidence="1">
    <location>
        <begin position="135"/>
        <end position="161"/>
    </location>
</feature>
<protein>
    <submittedName>
        <fullName evidence="2">DUF4386 domain-containing protein</fullName>
    </submittedName>
</protein>
<feature type="transmembrane region" description="Helical" evidence="1">
    <location>
        <begin position="57"/>
        <end position="80"/>
    </location>
</feature>
<feature type="transmembrane region" description="Helical" evidence="1">
    <location>
        <begin position="16"/>
        <end position="37"/>
    </location>
</feature>
<keyword evidence="3" id="KW-1185">Reference proteome</keyword>
<organism evidence="2 3">
    <name type="scientific">Pseudonocardia tropica</name>
    <dbReference type="NCBI Taxonomy" id="681289"/>
    <lineage>
        <taxon>Bacteria</taxon>
        <taxon>Bacillati</taxon>
        <taxon>Actinomycetota</taxon>
        <taxon>Actinomycetes</taxon>
        <taxon>Pseudonocardiales</taxon>
        <taxon>Pseudonocardiaceae</taxon>
        <taxon>Pseudonocardia</taxon>
    </lineage>
</organism>
<gene>
    <name evidence="2" type="ORF">WHI96_04215</name>
</gene>
<proteinExistence type="predicted"/>
<evidence type="ECO:0000256" key="1">
    <source>
        <dbReference type="SAM" id="Phobius"/>
    </source>
</evidence>
<reference evidence="2 3" key="1">
    <citation type="submission" date="2024-03" db="EMBL/GenBank/DDBJ databases">
        <title>Draft genome sequence of Pseudonocardia tropica JCM 19149.</title>
        <authorList>
            <person name="Butdee W."/>
            <person name="Duangmal K."/>
        </authorList>
    </citation>
    <scope>NUCLEOTIDE SEQUENCE [LARGE SCALE GENOMIC DNA]</scope>
    <source>
        <strain evidence="2 3">JCM 19149</strain>
    </source>
</reference>
<dbReference type="RefSeq" id="WP_345650666.1">
    <property type="nucleotide sequence ID" value="NZ_BAABLY010000070.1"/>
</dbReference>
<keyword evidence="1" id="KW-1133">Transmembrane helix</keyword>
<evidence type="ECO:0000313" key="2">
    <source>
        <dbReference type="EMBL" id="MEQ3538012.1"/>
    </source>
</evidence>
<keyword evidence="1" id="KW-0472">Membrane</keyword>
<name>A0ABV1JQ00_9PSEU</name>
<dbReference type="Proteomes" id="UP001464923">
    <property type="component" value="Unassembled WGS sequence"/>
</dbReference>
<feature type="transmembrane region" description="Helical" evidence="1">
    <location>
        <begin position="92"/>
        <end position="115"/>
    </location>
</feature>